<evidence type="ECO:0000313" key="3">
    <source>
        <dbReference type="Proteomes" id="UP000266841"/>
    </source>
</evidence>
<evidence type="ECO:0000256" key="1">
    <source>
        <dbReference type="SAM" id="MobiDB-lite"/>
    </source>
</evidence>
<sequence>PAVHIIHHQAGGREKCSRFNLFFPRPPTLRRQQQQQQQQQQERINAGPEVSTFPDAGPESPYLKYYFRSVSRPDFRADARGGRSLVAYISRKVDVFS</sequence>
<feature type="compositionally biased region" description="Low complexity" evidence="1">
    <location>
        <begin position="32"/>
        <end position="41"/>
    </location>
</feature>
<keyword evidence="3" id="KW-1185">Reference proteome</keyword>
<dbReference type="eggNOG" id="ENOG502SF5D">
    <property type="taxonomic scope" value="Eukaryota"/>
</dbReference>
<name>K0TET6_THAOC</name>
<reference evidence="2 3" key="1">
    <citation type="journal article" date="2012" name="Genome Biol.">
        <title>Genome and low-iron response of an oceanic diatom adapted to chronic iron limitation.</title>
        <authorList>
            <person name="Lommer M."/>
            <person name="Specht M."/>
            <person name="Roy A.S."/>
            <person name="Kraemer L."/>
            <person name="Andreson R."/>
            <person name="Gutowska M.A."/>
            <person name="Wolf J."/>
            <person name="Bergner S.V."/>
            <person name="Schilhabel M.B."/>
            <person name="Klostermeier U.C."/>
            <person name="Beiko R.G."/>
            <person name="Rosenstiel P."/>
            <person name="Hippler M."/>
            <person name="Laroche J."/>
        </authorList>
    </citation>
    <scope>NUCLEOTIDE SEQUENCE [LARGE SCALE GENOMIC DNA]</scope>
    <source>
        <strain evidence="2 3">CCMP1005</strain>
    </source>
</reference>
<feature type="non-terminal residue" evidence="2">
    <location>
        <position position="1"/>
    </location>
</feature>
<gene>
    <name evidence="2" type="ORF">THAOC_09731</name>
</gene>
<dbReference type="AlphaFoldDB" id="K0TET6"/>
<accession>K0TET6</accession>
<protein>
    <submittedName>
        <fullName evidence="2">Uncharacterized protein</fullName>
    </submittedName>
</protein>
<organism evidence="2 3">
    <name type="scientific">Thalassiosira oceanica</name>
    <name type="common">Marine diatom</name>
    <dbReference type="NCBI Taxonomy" id="159749"/>
    <lineage>
        <taxon>Eukaryota</taxon>
        <taxon>Sar</taxon>
        <taxon>Stramenopiles</taxon>
        <taxon>Ochrophyta</taxon>
        <taxon>Bacillariophyta</taxon>
        <taxon>Coscinodiscophyceae</taxon>
        <taxon>Thalassiosirophycidae</taxon>
        <taxon>Thalassiosirales</taxon>
        <taxon>Thalassiosiraceae</taxon>
        <taxon>Thalassiosira</taxon>
    </lineage>
</organism>
<feature type="region of interest" description="Disordered" evidence="1">
    <location>
        <begin position="27"/>
        <end position="57"/>
    </location>
</feature>
<comment type="caution">
    <text evidence="2">The sequence shown here is derived from an EMBL/GenBank/DDBJ whole genome shotgun (WGS) entry which is preliminary data.</text>
</comment>
<evidence type="ECO:0000313" key="2">
    <source>
        <dbReference type="EMBL" id="EJK69052.1"/>
    </source>
</evidence>
<proteinExistence type="predicted"/>
<dbReference type="Proteomes" id="UP000266841">
    <property type="component" value="Unassembled WGS sequence"/>
</dbReference>
<dbReference type="EMBL" id="AGNL01010523">
    <property type="protein sequence ID" value="EJK69052.1"/>
    <property type="molecule type" value="Genomic_DNA"/>
</dbReference>